<dbReference type="eggNOG" id="ENOG50306AN">
    <property type="taxonomic scope" value="Bacteria"/>
</dbReference>
<gene>
    <name evidence="1" type="ORF">GORHZ_130_00270</name>
</gene>
<name>K6WXY1_9ACTN</name>
<evidence type="ECO:0000313" key="1">
    <source>
        <dbReference type="EMBL" id="GAB91404.1"/>
    </source>
</evidence>
<dbReference type="Proteomes" id="UP000008363">
    <property type="component" value="Unassembled WGS sequence"/>
</dbReference>
<organism evidence="1 2">
    <name type="scientific">Gordonia rhizosphera NBRC 16068</name>
    <dbReference type="NCBI Taxonomy" id="1108045"/>
    <lineage>
        <taxon>Bacteria</taxon>
        <taxon>Bacillati</taxon>
        <taxon>Actinomycetota</taxon>
        <taxon>Actinomycetes</taxon>
        <taxon>Mycobacteriales</taxon>
        <taxon>Gordoniaceae</taxon>
        <taxon>Gordonia</taxon>
    </lineage>
</organism>
<dbReference type="RefSeq" id="WP_006334854.1">
    <property type="nucleotide sequence ID" value="NZ_BAHC01000130.1"/>
</dbReference>
<dbReference type="InterPro" id="IPR045660">
    <property type="entry name" value="DUF6390"/>
</dbReference>
<proteinExistence type="predicted"/>
<sequence length="253" mass="27629">MLTTRSGDDPDRPGFADGVRDFARYAFAPNELGYCGPDDFVELMAGDPHRLAERAHEFEGAWTYLVTLADALDDRVPLDPEVVHAYWVGSDLLGQVDSRVLIGNLRRRFRGPATGLLPAITADDDPPAHHNFHVLAVYPWITMLGVDTRTPLSILQSCCIRPGRVERVAGDVVDVSCREMSFDGTGIGWGDAATVSARWRLPGLEMVSKPVVGEHVSLHWDWVCGILGSSDLAQLEAATQRVLDIVNARLSGA</sequence>
<protein>
    <submittedName>
        <fullName evidence="1">Uncharacterized protein</fullName>
    </submittedName>
</protein>
<dbReference type="AlphaFoldDB" id="K6WXY1"/>
<evidence type="ECO:0000313" key="2">
    <source>
        <dbReference type="Proteomes" id="UP000008363"/>
    </source>
</evidence>
<dbReference type="STRING" id="1108045.GORHZ_130_00270"/>
<dbReference type="EMBL" id="BAHC01000130">
    <property type="protein sequence ID" value="GAB91404.1"/>
    <property type="molecule type" value="Genomic_DNA"/>
</dbReference>
<dbReference type="Pfam" id="PF19927">
    <property type="entry name" value="DUF6390"/>
    <property type="match status" value="1"/>
</dbReference>
<comment type="caution">
    <text evidence="1">The sequence shown here is derived from an EMBL/GenBank/DDBJ whole genome shotgun (WGS) entry which is preliminary data.</text>
</comment>
<keyword evidence="2" id="KW-1185">Reference proteome</keyword>
<reference evidence="1 2" key="1">
    <citation type="submission" date="2012-08" db="EMBL/GenBank/DDBJ databases">
        <title>Whole genome shotgun sequence of Gordonia rhizosphera NBRC 16068.</title>
        <authorList>
            <person name="Takarada H."/>
            <person name="Isaki S."/>
            <person name="Hosoyama A."/>
            <person name="Tsuchikane K."/>
            <person name="Katsumata H."/>
            <person name="Baba S."/>
            <person name="Ohji S."/>
            <person name="Yamazaki S."/>
            <person name="Fujita N."/>
        </authorList>
    </citation>
    <scope>NUCLEOTIDE SEQUENCE [LARGE SCALE GENOMIC DNA]</scope>
    <source>
        <strain evidence="1 2">NBRC 16068</strain>
    </source>
</reference>
<accession>K6WXY1</accession>